<evidence type="ECO:0000256" key="5">
    <source>
        <dbReference type="ARBA" id="ARBA00023049"/>
    </source>
</evidence>
<dbReference type="InterPro" id="IPR051156">
    <property type="entry name" value="Mito/Outer_Membr_Metalloprot"/>
</dbReference>
<evidence type="ECO:0000313" key="10">
    <source>
        <dbReference type="Proteomes" id="UP000759103"/>
    </source>
</evidence>
<reference evidence="9 10" key="1">
    <citation type="submission" date="2021-07" db="EMBL/GenBank/DDBJ databases">
        <title>Sphingomonas sp.</title>
        <authorList>
            <person name="Feng G."/>
            <person name="Li J."/>
            <person name="Pan M."/>
        </authorList>
    </citation>
    <scope>NUCLEOTIDE SEQUENCE [LARGE SCALE GENOMIC DNA]</scope>
    <source>
        <strain evidence="9 10">RRHST34</strain>
    </source>
</reference>
<feature type="chain" id="PRO_5047409288" evidence="7">
    <location>
        <begin position="24"/>
        <end position="389"/>
    </location>
</feature>
<name>A0ABS7BIW7_9SPHN</name>
<protein>
    <submittedName>
        <fullName evidence="9">M48 family metalloprotease</fullName>
        <ecNumber evidence="9">3.4.24.-</ecNumber>
    </submittedName>
</protein>
<evidence type="ECO:0000256" key="6">
    <source>
        <dbReference type="RuleBase" id="RU003983"/>
    </source>
</evidence>
<keyword evidence="2" id="KW-0479">Metal-binding</keyword>
<feature type="domain" description="Peptidase M48" evidence="8">
    <location>
        <begin position="94"/>
        <end position="255"/>
    </location>
</feature>
<dbReference type="EC" id="3.4.24.-" evidence="9"/>
<dbReference type="Gene3D" id="1.25.40.10">
    <property type="entry name" value="Tetratricopeptide repeat domain"/>
    <property type="match status" value="1"/>
</dbReference>
<proteinExistence type="inferred from homology"/>
<dbReference type="GO" id="GO:0008237">
    <property type="term" value="F:metallopeptidase activity"/>
    <property type="evidence" value="ECO:0007669"/>
    <property type="project" value="UniProtKB-KW"/>
</dbReference>
<keyword evidence="1 6" id="KW-0645">Protease</keyword>
<comment type="cofactor">
    <cofactor evidence="6">
        <name>Zn(2+)</name>
        <dbReference type="ChEBI" id="CHEBI:29105"/>
    </cofactor>
    <text evidence="6">Binds 1 zinc ion per subunit.</text>
</comment>
<dbReference type="Pfam" id="PF01435">
    <property type="entry name" value="Peptidase_M48"/>
    <property type="match status" value="1"/>
</dbReference>
<evidence type="ECO:0000256" key="4">
    <source>
        <dbReference type="ARBA" id="ARBA00022833"/>
    </source>
</evidence>
<keyword evidence="10" id="KW-1185">Reference proteome</keyword>
<keyword evidence="7" id="KW-0732">Signal</keyword>
<gene>
    <name evidence="9" type="ORF">KZ820_02330</name>
</gene>
<dbReference type="Proteomes" id="UP000759103">
    <property type="component" value="Unassembled WGS sequence"/>
</dbReference>
<comment type="similarity">
    <text evidence="6">Belongs to the peptidase M48 family.</text>
</comment>
<dbReference type="CDD" id="cd07324">
    <property type="entry name" value="M48C_Oma1-like"/>
    <property type="match status" value="1"/>
</dbReference>
<dbReference type="InterPro" id="IPR011990">
    <property type="entry name" value="TPR-like_helical_dom_sf"/>
</dbReference>
<keyword evidence="5 6" id="KW-0482">Metalloprotease</keyword>
<feature type="signal peptide" evidence="7">
    <location>
        <begin position="1"/>
        <end position="23"/>
    </location>
</feature>
<dbReference type="PANTHER" id="PTHR22726">
    <property type="entry name" value="METALLOENDOPEPTIDASE OMA1"/>
    <property type="match status" value="1"/>
</dbReference>
<accession>A0ABS7BIW7</accession>
<dbReference type="SUPFAM" id="SSF48452">
    <property type="entry name" value="TPR-like"/>
    <property type="match status" value="1"/>
</dbReference>
<comment type="caution">
    <text evidence="9">The sequence shown here is derived from an EMBL/GenBank/DDBJ whole genome shotgun (WGS) entry which is preliminary data.</text>
</comment>
<evidence type="ECO:0000313" key="9">
    <source>
        <dbReference type="EMBL" id="MBW6529560.1"/>
    </source>
</evidence>
<evidence type="ECO:0000256" key="3">
    <source>
        <dbReference type="ARBA" id="ARBA00022801"/>
    </source>
</evidence>
<keyword evidence="4 6" id="KW-0862">Zinc</keyword>
<dbReference type="EMBL" id="JAHXZN010000001">
    <property type="protein sequence ID" value="MBW6529560.1"/>
    <property type="molecule type" value="Genomic_DNA"/>
</dbReference>
<evidence type="ECO:0000256" key="7">
    <source>
        <dbReference type="SAM" id="SignalP"/>
    </source>
</evidence>
<sequence length="389" mass="42660">MPRPIVRVALALAILCLPLESVAARATDSTLPPFAGAYQPRTVAERGIWMQADEDERQLRDSHLLIDDVALNAYVRHVLCRTVGDERCHAVRLYVLRIPAMNATTHPNGAISVWSGLLLRVRDEAELGAVLGHEFAHFEQRHTLALQHRRLGASDLAAWTALFAGGAAPLVRLITTANIYSFSRAQEGEADSLGLRFVAAAGYDPRRVAEVWARQMDEADARAAGRKQRSRRYDGVHLLDTHPTNLQRMTALRAAAATLPAGGVTEAVAYAAALRPWRAAFLADQIKLNDFGGTDYLLGQLAQDGWSEDLLFARAELYRQRGNPRDLVAAADFYRQALALDQRHAESHRGLGMALLRSGEAEPGRAELRRYLELAPAAGDAAMVRALIS</sequence>
<evidence type="ECO:0000259" key="8">
    <source>
        <dbReference type="Pfam" id="PF01435"/>
    </source>
</evidence>
<evidence type="ECO:0000256" key="2">
    <source>
        <dbReference type="ARBA" id="ARBA00022723"/>
    </source>
</evidence>
<keyword evidence="3 6" id="KW-0378">Hydrolase</keyword>
<evidence type="ECO:0000256" key="1">
    <source>
        <dbReference type="ARBA" id="ARBA00022670"/>
    </source>
</evidence>
<dbReference type="Gene3D" id="3.30.2010.10">
    <property type="entry name" value="Metalloproteases ('zincins'), catalytic domain"/>
    <property type="match status" value="1"/>
</dbReference>
<dbReference type="RefSeq" id="WP_219747085.1">
    <property type="nucleotide sequence ID" value="NZ_JAHXZN010000001.1"/>
</dbReference>
<organism evidence="9 10">
    <name type="scientific">Sphingomonas citri</name>
    <dbReference type="NCBI Taxonomy" id="2862499"/>
    <lineage>
        <taxon>Bacteria</taxon>
        <taxon>Pseudomonadati</taxon>
        <taxon>Pseudomonadota</taxon>
        <taxon>Alphaproteobacteria</taxon>
        <taxon>Sphingomonadales</taxon>
        <taxon>Sphingomonadaceae</taxon>
        <taxon>Sphingomonas</taxon>
    </lineage>
</organism>
<dbReference type="InterPro" id="IPR001915">
    <property type="entry name" value="Peptidase_M48"/>
</dbReference>
<dbReference type="PANTHER" id="PTHR22726:SF1">
    <property type="entry name" value="METALLOENDOPEPTIDASE OMA1, MITOCHONDRIAL"/>
    <property type="match status" value="1"/>
</dbReference>